<accession>A0A6J6K4V2</accession>
<keyword evidence="1" id="KW-0808">Transferase</keyword>
<evidence type="ECO:0000256" key="1">
    <source>
        <dbReference type="ARBA" id="ARBA00022679"/>
    </source>
</evidence>
<protein>
    <submittedName>
        <fullName evidence="5">Unannotated protein</fullName>
    </submittedName>
</protein>
<evidence type="ECO:0000313" key="5">
    <source>
        <dbReference type="EMBL" id="CAB4643415.1"/>
    </source>
</evidence>
<evidence type="ECO:0000313" key="4">
    <source>
        <dbReference type="EMBL" id="CAB4642757.1"/>
    </source>
</evidence>
<evidence type="ECO:0000256" key="2">
    <source>
        <dbReference type="ARBA" id="ARBA00023315"/>
    </source>
</evidence>
<dbReference type="InterPro" id="IPR002123">
    <property type="entry name" value="Plipid/glycerol_acylTrfase"/>
</dbReference>
<reference evidence="5" key="1">
    <citation type="submission" date="2020-05" db="EMBL/GenBank/DDBJ databases">
        <authorList>
            <person name="Chiriac C."/>
            <person name="Salcher M."/>
            <person name="Ghai R."/>
            <person name="Kavagutti S V."/>
        </authorList>
    </citation>
    <scope>NUCLEOTIDE SEQUENCE</scope>
</reference>
<dbReference type="GO" id="GO:0003841">
    <property type="term" value="F:1-acylglycerol-3-phosphate O-acyltransferase activity"/>
    <property type="evidence" value="ECO:0007669"/>
    <property type="project" value="TreeGrafter"/>
</dbReference>
<dbReference type="GO" id="GO:0006654">
    <property type="term" value="P:phosphatidic acid biosynthetic process"/>
    <property type="evidence" value="ECO:0007669"/>
    <property type="project" value="TreeGrafter"/>
</dbReference>
<sequence>MANVSSKFAGQNVFAKSFYLAVRALVVFLCRTYLRLGVSGSNNIPLNGAFILAPTHRSTVDIPIASAVTRRRMRFMGKDSLWKVKTIGSFFSALGAFPVTRGSADLEALKRCISVLQSGEPLVMFPEGTRRMGSEVIDLFDGAAYISIKTGLPIVPVGIAGSEQVMQTGSKMIWPKRCYAVVGKPIFPNQIDGKRASREEIASLTQQIQVSLQQLFNDADTRIKKR</sequence>
<dbReference type="PANTHER" id="PTHR10434:SF11">
    <property type="entry name" value="1-ACYL-SN-GLYCEROL-3-PHOSPHATE ACYLTRANSFERASE"/>
    <property type="match status" value="1"/>
</dbReference>
<dbReference type="CDD" id="cd07989">
    <property type="entry name" value="LPLAT_AGPAT-like"/>
    <property type="match status" value="1"/>
</dbReference>
<dbReference type="PANTHER" id="PTHR10434">
    <property type="entry name" value="1-ACYL-SN-GLYCEROL-3-PHOSPHATE ACYLTRANSFERASE"/>
    <property type="match status" value="1"/>
</dbReference>
<evidence type="ECO:0000313" key="7">
    <source>
        <dbReference type="EMBL" id="CAB4754618.1"/>
    </source>
</evidence>
<dbReference type="EMBL" id="CAFBOT010000083">
    <property type="protein sequence ID" value="CAB4989098.1"/>
    <property type="molecule type" value="Genomic_DNA"/>
</dbReference>
<dbReference type="EMBL" id="CAEZWB010000026">
    <property type="protein sequence ID" value="CAB4642757.1"/>
    <property type="molecule type" value="Genomic_DNA"/>
</dbReference>
<dbReference type="EMBL" id="CAEZZM010000008">
    <property type="protein sequence ID" value="CAB4754618.1"/>
    <property type="molecule type" value="Genomic_DNA"/>
</dbReference>
<proteinExistence type="predicted"/>
<dbReference type="EMBL" id="CAEZYG010000034">
    <property type="protein sequence ID" value="CAB4707303.1"/>
    <property type="molecule type" value="Genomic_DNA"/>
</dbReference>
<dbReference type="EMBL" id="CAEZWH010000004">
    <property type="protein sequence ID" value="CAB4643415.1"/>
    <property type="molecule type" value="Genomic_DNA"/>
</dbReference>
<feature type="domain" description="Phospholipid/glycerol acyltransferase" evidence="3">
    <location>
        <begin position="50"/>
        <end position="162"/>
    </location>
</feature>
<name>A0A6J6K4V2_9ZZZZ</name>
<evidence type="ECO:0000313" key="8">
    <source>
        <dbReference type="EMBL" id="CAB4989098.1"/>
    </source>
</evidence>
<gene>
    <name evidence="4" type="ORF">UFOPK2166_00340</name>
    <name evidence="5" type="ORF">UFOPK2195_00064</name>
    <name evidence="6" type="ORF">UFOPK2657_00324</name>
    <name evidence="7" type="ORF">UFOPK2872_00153</name>
    <name evidence="8" type="ORF">UFOPK4000_00589</name>
</gene>
<organism evidence="5">
    <name type="scientific">freshwater metagenome</name>
    <dbReference type="NCBI Taxonomy" id="449393"/>
    <lineage>
        <taxon>unclassified sequences</taxon>
        <taxon>metagenomes</taxon>
        <taxon>ecological metagenomes</taxon>
    </lineage>
</organism>
<evidence type="ECO:0000313" key="6">
    <source>
        <dbReference type="EMBL" id="CAB4707303.1"/>
    </source>
</evidence>
<keyword evidence="2" id="KW-0012">Acyltransferase</keyword>
<evidence type="ECO:0000259" key="3">
    <source>
        <dbReference type="SMART" id="SM00563"/>
    </source>
</evidence>
<dbReference type="SUPFAM" id="SSF69593">
    <property type="entry name" value="Glycerol-3-phosphate (1)-acyltransferase"/>
    <property type="match status" value="1"/>
</dbReference>
<dbReference type="Pfam" id="PF01553">
    <property type="entry name" value="Acyltransferase"/>
    <property type="match status" value="1"/>
</dbReference>
<dbReference type="SMART" id="SM00563">
    <property type="entry name" value="PlsC"/>
    <property type="match status" value="1"/>
</dbReference>
<dbReference type="AlphaFoldDB" id="A0A6J6K4V2"/>